<keyword evidence="3" id="KW-1185">Reference proteome</keyword>
<dbReference type="GO" id="GO:0004725">
    <property type="term" value="F:protein tyrosine phosphatase activity"/>
    <property type="evidence" value="ECO:0007669"/>
    <property type="project" value="UniProtKB-EC"/>
</dbReference>
<dbReference type="Proteomes" id="UP000507470">
    <property type="component" value="Unassembled WGS sequence"/>
</dbReference>
<gene>
    <name evidence="2" type="ORF">MCOR_37796</name>
</gene>
<feature type="region of interest" description="Disordered" evidence="1">
    <location>
        <begin position="1"/>
        <end position="28"/>
    </location>
</feature>
<protein>
    <submittedName>
        <fullName evidence="2">PTPN14_21</fullName>
        <ecNumber evidence="2">3.1.3.48</ecNumber>
    </submittedName>
</protein>
<accession>A0A6J8D5E8</accession>
<name>A0A6J8D5E8_MYTCO</name>
<evidence type="ECO:0000313" key="2">
    <source>
        <dbReference type="EMBL" id="CAC5403953.1"/>
    </source>
</evidence>
<keyword evidence="2" id="KW-0378">Hydrolase</keyword>
<evidence type="ECO:0000313" key="3">
    <source>
        <dbReference type="Proteomes" id="UP000507470"/>
    </source>
</evidence>
<dbReference type="EMBL" id="CACVKT020006894">
    <property type="protein sequence ID" value="CAC5403953.1"/>
    <property type="molecule type" value="Genomic_DNA"/>
</dbReference>
<proteinExistence type="predicted"/>
<sequence>MDRSNPLHGAFSQEDYESDEKDGKVQQVQETQSKCYLYDSDHSVIADSKQTSTPYREELFGIQLEYSKARPTYAYITSESESECEPRYGRQTRLNKLPRPELSEIPEKESIYPASSQYKKTQSIQKPMNYLESSLTTGARPKHTIKNETIRNTIAQTHDNSEFIKHSMPPQSSHYMYEDHYIGSKVAPNDVRQKGYEYASVYRDTKLPVQKVDMQKPLYERPMHVSPQLSIWPITPSYCRTRRLLQVAKPTT</sequence>
<organism evidence="2 3">
    <name type="scientific">Mytilus coruscus</name>
    <name type="common">Sea mussel</name>
    <dbReference type="NCBI Taxonomy" id="42192"/>
    <lineage>
        <taxon>Eukaryota</taxon>
        <taxon>Metazoa</taxon>
        <taxon>Spiralia</taxon>
        <taxon>Lophotrochozoa</taxon>
        <taxon>Mollusca</taxon>
        <taxon>Bivalvia</taxon>
        <taxon>Autobranchia</taxon>
        <taxon>Pteriomorphia</taxon>
        <taxon>Mytilida</taxon>
        <taxon>Mytiloidea</taxon>
        <taxon>Mytilidae</taxon>
        <taxon>Mytilinae</taxon>
        <taxon>Mytilus</taxon>
    </lineage>
</organism>
<dbReference type="EC" id="3.1.3.48" evidence="2"/>
<reference evidence="2 3" key="1">
    <citation type="submission" date="2020-06" db="EMBL/GenBank/DDBJ databases">
        <authorList>
            <person name="Li R."/>
            <person name="Bekaert M."/>
        </authorList>
    </citation>
    <scope>NUCLEOTIDE SEQUENCE [LARGE SCALE GENOMIC DNA]</scope>
    <source>
        <strain evidence="3">wild</strain>
    </source>
</reference>
<evidence type="ECO:0000256" key="1">
    <source>
        <dbReference type="SAM" id="MobiDB-lite"/>
    </source>
</evidence>
<dbReference type="AlphaFoldDB" id="A0A6J8D5E8"/>